<feature type="chain" id="PRO_5010852555" evidence="1">
    <location>
        <begin position="25"/>
        <end position="139"/>
    </location>
</feature>
<dbReference type="AlphaFoldDB" id="A0A1X7BP69"/>
<evidence type="ECO:0000256" key="1">
    <source>
        <dbReference type="SAM" id="SignalP"/>
    </source>
</evidence>
<organism evidence="2 3">
    <name type="scientific">Roseovarius aestuarii</name>
    <dbReference type="NCBI Taxonomy" id="475083"/>
    <lineage>
        <taxon>Bacteria</taxon>
        <taxon>Pseudomonadati</taxon>
        <taxon>Pseudomonadota</taxon>
        <taxon>Alphaproteobacteria</taxon>
        <taxon>Rhodobacterales</taxon>
        <taxon>Roseobacteraceae</taxon>
        <taxon>Roseovarius</taxon>
    </lineage>
</organism>
<reference evidence="2 3" key="1">
    <citation type="submission" date="2017-03" db="EMBL/GenBank/DDBJ databases">
        <authorList>
            <person name="Afonso C.L."/>
            <person name="Miller P.J."/>
            <person name="Scott M.A."/>
            <person name="Spackman E."/>
            <person name="Goraichik I."/>
            <person name="Dimitrov K.M."/>
            <person name="Suarez D.L."/>
            <person name="Swayne D.E."/>
        </authorList>
    </citation>
    <scope>NUCLEOTIDE SEQUENCE [LARGE SCALE GENOMIC DNA]</scope>
    <source>
        <strain evidence="2 3">CECT 7745</strain>
    </source>
</reference>
<dbReference type="RefSeq" id="WP_085799384.1">
    <property type="nucleotide sequence ID" value="NZ_FWXB01000003.1"/>
</dbReference>
<dbReference type="OrthoDB" id="7358065at2"/>
<feature type="signal peptide" evidence="1">
    <location>
        <begin position="1"/>
        <end position="24"/>
    </location>
</feature>
<accession>A0A1X7BP69</accession>
<name>A0A1X7BP69_9RHOB</name>
<evidence type="ECO:0000313" key="2">
    <source>
        <dbReference type="EMBL" id="SMC11437.1"/>
    </source>
</evidence>
<protein>
    <submittedName>
        <fullName evidence="2">Uncharacterized protein</fullName>
    </submittedName>
</protein>
<keyword evidence="1" id="KW-0732">Signal</keyword>
<dbReference type="Proteomes" id="UP000193224">
    <property type="component" value="Unassembled WGS sequence"/>
</dbReference>
<evidence type="ECO:0000313" key="3">
    <source>
        <dbReference type="Proteomes" id="UP000193224"/>
    </source>
</evidence>
<keyword evidence="3" id="KW-1185">Reference proteome</keyword>
<dbReference type="EMBL" id="FWXB01000003">
    <property type="protein sequence ID" value="SMC11437.1"/>
    <property type="molecule type" value="Genomic_DNA"/>
</dbReference>
<sequence>MQKNKLRSGLIIAVAMVLSSPVVAADAPQKLQGDHVTGYLSGNTVYVDVVPGKPFGDGGVTPFFYGKDGTFAAALVPHALAGTWEVSDSASYCINIPDIGKTFCTDIYKTEDGIEHHSVGLETLIGTVQKIIPGNDAGL</sequence>
<proteinExistence type="predicted"/>
<gene>
    <name evidence="2" type="ORF">ROA7745_01250</name>
</gene>